<evidence type="ECO:0000256" key="1">
    <source>
        <dbReference type="SAM" id="MobiDB-lite"/>
    </source>
</evidence>
<gene>
    <name evidence="2" type="ORF">Sradi_5262200</name>
</gene>
<reference evidence="2" key="2">
    <citation type="journal article" date="2024" name="Plant">
        <title>Genomic evolution and insights into agronomic trait innovations of Sesamum species.</title>
        <authorList>
            <person name="Miao H."/>
            <person name="Wang L."/>
            <person name="Qu L."/>
            <person name="Liu H."/>
            <person name="Sun Y."/>
            <person name="Le M."/>
            <person name="Wang Q."/>
            <person name="Wei S."/>
            <person name="Zheng Y."/>
            <person name="Lin W."/>
            <person name="Duan Y."/>
            <person name="Cao H."/>
            <person name="Xiong S."/>
            <person name="Wang X."/>
            <person name="Wei L."/>
            <person name="Li C."/>
            <person name="Ma Q."/>
            <person name="Ju M."/>
            <person name="Zhao R."/>
            <person name="Li G."/>
            <person name="Mu C."/>
            <person name="Tian Q."/>
            <person name="Mei H."/>
            <person name="Zhang T."/>
            <person name="Gao T."/>
            <person name="Zhang H."/>
        </authorList>
    </citation>
    <scope>NUCLEOTIDE SEQUENCE</scope>
    <source>
        <strain evidence="2">G02</strain>
    </source>
</reference>
<dbReference type="AlphaFoldDB" id="A0AAW2LNL8"/>
<name>A0AAW2LNL8_SESRA</name>
<protein>
    <submittedName>
        <fullName evidence="2">Uncharacterized protein</fullName>
    </submittedName>
</protein>
<proteinExistence type="predicted"/>
<sequence length="167" mass="18706">MSTNTIGYRPTNPRDWEVVNMTLQAENSDPNDIESLRDVRSRTIAYGHQMNFSSERYPSVRLGPMGTYEAGPSNVYTEPGHFNVYTSIGPSNVYTLAGPSNIYTEAGPSNAFTPEQPLNITPKERRHFGISPVPFEGSDLNTPVDERQVHPPRQNRRRPCCGTRGHI</sequence>
<evidence type="ECO:0000313" key="2">
    <source>
        <dbReference type="EMBL" id="KAL0320007.1"/>
    </source>
</evidence>
<feature type="compositionally biased region" description="Basic residues" evidence="1">
    <location>
        <begin position="153"/>
        <end position="167"/>
    </location>
</feature>
<comment type="caution">
    <text evidence="2">The sequence shown here is derived from an EMBL/GenBank/DDBJ whole genome shotgun (WGS) entry which is preliminary data.</text>
</comment>
<accession>A0AAW2LNL8</accession>
<dbReference type="EMBL" id="JACGWJ010000024">
    <property type="protein sequence ID" value="KAL0320007.1"/>
    <property type="molecule type" value="Genomic_DNA"/>
</dbReference>
<organism evidence="2">
    <name type="scientific">Sesamum radiatum</name>
    <name type="common">Black benniseed</name>
    <dbReference type="NCBI Taxonomy" id="300843"/>
    <lineage>
        <taxon>Eukaryota</taxon>
        <taxon>Viridiplantae</taxon>
        <taxon>Streptophyta</taxon>
        <taxon>Embryophyta</taxon>
        <taxon>Tracheophyta</taxon>
        <taxon>Spermatophyta</taxon>
        <taxon>Magnoliopsida</taxon>
        <taxon>eudicotyledons</taxon>
        <taxon>Gunneridae</taxon>
        <taxon>Pentapetalae</taxon>
        <taxon>asterids</taxon>
        <taxon>lamiids</taxon>
        <taxon>Lamiales</taxon>
        <taxon>Pedaliaceae</taxon>
        <taxon>Sesamum</taxon>
    </lineage>
</organism>
<reference evidence="2" key="1">
    <citation type="submission" date="2020-06" db="EMBL/GenBank/DDBJ databases">
        <authorList>
            <person name="Li T."/>
            <person name="Hu X."/>
            <person name="Zhang T."/>
            <person name="Song X."/>
            <person name="Zhang H."/>
            <person name="Dai N."/>
            <person name="Sheng W."/>
            <person name="Hou X."/>
            <person name="Wei L."/>
        </authorList>
    </citation>
    <scope>NUCLEOTIDE SEQUENCE</scope>
    <source>
        <strain evidence="2">G02</strain>
        <tissue evidence="2">Leaf</tissue>
    </source>
</reference>
<feature type="region of interest" description="Disordered" evidence="1">
    <location>
        <begin position="133"/>
        <end position="167"/>
    </location>
</feature>